<comment type="caution">
    <text evidence="1">The sequence shown here is derived from an EMBL/GenBank/DDBJ whole genome shotgun (WGS) entry which is preliminary data.</text>
</comment>
<organism evidence="1">
    <name type="scientific">bioreactor metagenome</name>
    <dbReference type="NCBI Taxonomy" id="1076179"/>
    <lineage>
        <taxon>unclassified sequences</taxon>
        <taxon>metagenomes</taxon>
        <taxon>ecological metagenomes</taxon>
    </lineage>
</organism>
<dbReference type="AlphaFoldDB" id="A0A644XPI6"/>
<name>A0A644XPI6_9ZZZZ</name>
<gene>
    <name evidence="1" type="ORF">SDC9_64465</name>
</gene>
<accession>A0A644XPI6</accession>
<sequence length="614" mass="70461">MNDIQIDNLLRHIEKNGALISLYELQSIDVFDLPTIYSILPYVKITGDNERKSWNFNDVLNHSKSVLFVRYTDILQEQAGYMPITDSALAESPNSRYLGSDYKLYTRYKFSYYNLLSFGVTAEKDYGEEFFKGSEKLGFDFYSAHFYIKNLGPLKTLAIGDYNLQFGQGLSIWSGLAFGKSSEAINIKKSGRGIIPYSSVDENLFLRGAAAQFDLKPFSFYAWVSRKMLDANVQAGDTTNTEEFVITSLQESGLHNTASTIEDKDQISEFITGGRVETTLSRLKLGMTGYYTRFGRSIAPGDQLYEYYNFSGDENLNASIDYSWIVKNANFFGESAISNSGGKAFVNGVMLSPDRLFTVSLLHRYIEPDYHVFYATVLQENSTVKNEHGFYFGNELKFSRKWRMNSYVDLFSFPWLKYGVDAPSDGIEMLAQVNYRPSKKTEFYARFRQENKEINSKQEYVSVLVPTVKRSYRVNASFPISESITLKSRAEYLTYQEDNGDQRDGFLIYQDVNFRKPGSKIAFSARYALFDTDTYDERIYAYENDVLYGYSIPGFYSKGSRMYLLVRWSATKHLDFWARIAQTRYVDKNVIGSGLEEIQGPAKTELKVQMRLTF</sequence>
<protein>
    <recommendedName>
        <fullName evidence="2">Helix-hairpin-helix domain-containing protein</fullName>
    </recommendedName>
</protein>
<proteinExistence type="predicted"/>
<dbReference type="EMBL" id="VSSQ01002913">
    <property type="protein sequence ID" value="MPM18059.1"/>
    <property type="molecule type" value="Genomic_DNA"/>
</dbReference>
<evidence type="ECO:0000313" key="1">
    <source>
        <dbReference type="EMBL" id="MPM18059.1"/>
    </source>
</evidence>
<reference evidence="1" key="1">
    <citation type="submission" date="2019-08" db="EMBL/GenBank/DDBJ databases">
        <authorList>
            <person name="Kucharzyk K."/>
            <person name="Murdoch R.W."/>
            <person name="Higgins S."/>
            <person name="Loffler F."/>
        </authorList>
    </citation>
    <scope>NUCLEOTIDE SEQUENCE</scope>
</reference>
<evidence type="ECO:0008006" key="2">
    <source>
        <dbReference type="Google" id="ProtNLM"/>
    </source>
</evidence>